<keyword evidence="1" id="KW-0479">Metal-binding</keyword>
<feature type="coiled-coil region" evidence="2">
    <location>
        <begin position="370"/>
        <end position="397"/>
    </location>
</feature>
<evidence type="ECO:0000313" key="6">
    <source>
        <dbReference type="Proteomes" id="UP000626109"/>
    </source>
</evidence>
<dbReference type="GO" id="GO:0008270">
    <property type="term" value="F:zinc ion binding"/>
    <property type="evidence" value="ECO:0007669"/>
    <property type="project" value="UniProtKB-KW"/>
</dbReference>
<evidence type="ECO:0000259" key="4">
    <source>
        <dbReference type="PROSITE" id="PS50089"/>
    </source>
</evidence>
<protein>
    <recommendedName>
        <fullName evidence="4">RING-type domain-containing protein</fullName>
    </recommendedName>
</protein>
<accession>A0A813KIB1</accession>
<dbReference type="AlphaFoldDB" id="A0A813KIB1"/>
<evidence type="ECO:0000256" key="3">
    <source>
        <dbReference type="SAM" id="MobiDB-lite"/>
    </source>
</evidence>
<sequence>MPFCIGSPRTLTSAIQASCVSLSKAPSLSCSPSTRSVFCRRHRVDRDPVSPLGSGAERSEPLGFAEPSEQLQLQLFSVRRGETAVVNPAACSGSGQEVCSSGREWAPPKPTFTAWGGGQEGSSSVSPAGPSRSWAALNESAQAACVAGAPSPSRSPRRRWPEPPCHGQNCGTAVDVLLPQTPSRGRARLRTDGSSAGLLRTAMLALPHSPCEVDDGALPLSPTGAPGMMRTAMAFLPLSPTGAPGTMAFLPYPLVDEEPSLAHQETDLMVSHLGGWAADLSLLDKFAELERDKLELNDELAATKQRAQSQLEWQISENFKLEAALAATKQQFQSQLEELSNVDQDNFQLRAEMSAIHGSATLQAEWEQVEFRLREELVQSEQEKVEMRAELASSNQRAQGAQDGQEQLGRRVSELMFKGIRLSEQEAELRHELVAADAEARQAAVYLSHAQAQAESCCEFAGQAQLQLQELQSEQTLAEQALAELRAQCHGLGLQVVVAREEWRECEAARRELLDLGSCCVCLELPRSVVLYPCRHYALCGSCAMRLFQCPVCRTTILGREHVISP</sequence>
<dbReference type="InterPro" id="IPR013083">
    <property type="entry name" value="Znf_RING/FYVE/PHD"/>
</dbReference>
<keyword evidence="2" id="KW-0175">Coiled coil</keyword>
<dbReference type="SUPFAM" id="SSF57850">
    <property type="entry name" value="RING/U-box"/>
    <property type="match status" value="1"/>
</dbReference>
<feature type="domain" description="RING-type" evidence="4">
    <location>
        <begin position="519"/>
        <end position="554"/>
    </location>
</feature>
<dbReference type="SMART" id="SM00184">
    <property type="entry name" value="RING"/>
    <property type="match status" value="1"/>
</dbReference>
<dbReference type="EMBL" id="CAJNNW010029572">
    <property type="protein sequence ID" value="CAE8700719.1"/>
    <property type="molecule type" value="Genomic_DNA"/>
</dbReference>
<dbReference type="Proteomes" id="UP000626109">
    <property type="component" value="Unassembled WGS sequence"/>
</dbReference>
<evidence type="ECO:0000256" key="1">
    <source>
        <dbReference type="PROSITE-ProRule" id="PRU00175"/>
    </source>
</evidence>
<feature type="coiled-coil region" evidence="2">
    <location>
        <begin position="461"/>
        <end position="488"/>
    </location>
</feature>
<dbReference type="Pfam" id="PF13920">
    <property type="entry name" value="zf-C3HC4_3"/>
    <property type="match status" value="1"/>
</dbReference>
<keyword evidence="1" id="KW-0862">Zinc</keyword>
<dbReference type="PROSITE" id="PS50089">
    <property type="entry name" value="ZF_RING_2"/>
    <property type="match status" value="1"/>
</dbReference>
<feature type="region of interest" description="Disordered" evidence="3">
    <location>
        <begin position="147"/>
        <end position="166"/>
    </location>
</feature>
<reference evidence="5" key="1">
    <citation type="submission" date="2021-02" db="EMBL/GenBank/DDBJ databases">
        <authorList>
            <person name="Dougan E. K."/>
            <person name="Rhodes N."/>
            <person name="Thang M."/>
            <person name="Chan C."/>
        </authorList>
    </citation>
    <scope>NUCLEOTIDE SEQUENCE</scope>
</reference>
<evidence type="ECO:0000256" key="2">
    <source>
        <dbReference type="SAM" id="Coils"/>
    </source>
</evidence>
<proteinExistence type="predicted"/>
<dbReference type="InterPro" id="IPR001841">
    <property type="entry name" value="Znf_RING"/>
</dbReference>
<evidence type="ECO:0000313" key="5">
    <source>
        <dbReference type="EMBL" id="CAE8700719.1"/>
    </source>
</evidence>
<comment type="caution">
    <text evidence="5">The sequence shown here is derived from an EMBL/GenBank/DDBJ whole genome shotgun (WGS) entry which is preliminary data.</text>
</comment>
<keyword evidence="1" id="KW-0863">Zinc-finger</keyword>
<dbReference type="Gene3D" id="3.30.40.10">
    <property type="entry name" value="Zinc/RING finger domain, C3HC4 (zinc finger)"/>
    <property type="match status" value="1"/>
</dbReference>
<name>A0A813KIB1_POLGL</name>
<gene>
    <name evidence="5" type="ORF">PGLA2088_LOCUS31749</name>
</gene>
<organism evidence="5 6">
    <name type="scientific">Polarella glacialis</name>
    <name type="common">Dinoflagellate</name>
    <dbReference type="NCBI Taxonomy" id="89957"/>
    <lineage>
        <taxon>Eukaryota</taxon>
        <taxon>Sar</taxon>
        <taxon>Alveolata</taxon>
        <taxon>Dinophyceae</taxon>
        <taxon>Suessiales</taxon>
        <taxon>Suessiaceae</taxon>
        <taxon>Polarella</taxon>
    </lineage>
</organism>